<evidence type="ECO:0000256" key="6">
    <source>
        <dbReference type="PROSITE-ProRule" id="PRU00089"/>
    </source>
</evidence>
<feature type="compositionally biased region" description="Polar residues" evidence="7">
    <location>
        <begin position="606"/>
        <end position="616"/>
    </location>
</feature>
<dbReference type="InterPro" id="IPR030456">
    <property type="entry name" value="TF_fork_head_CS_2"/>
</dbReference>
<keyword evidence="2" id="KW-0805">Transcription regulation</keyword>
<dbReference type="PROSITE" id="PS00658">
    <property type="entry name" value="FORK_HEAD_2"/>
    <property type="match status" value="1"/>
</dbReference>
<reference evidence="10 11" key="2">
    <citation type="journal article" date="2014" name="J. Gen. Appl. Microbiol.">
        <title>The early diverging ascomycetous budding yeast Saitoella complicata has three histone deacetylases belonging to the Clr6, Hos2, and Rpd3 lineages.</title>
        <authorList>
            <person name="Nishida H."/>
            <person name="Matsumoto T."/>
            <person name="Kondo S."/>
            <person name="Hamamoto M."/>
            <person name="Yoshikawa H."/>
        </authorList>
    </citation>
    <scope>NUCLEOTIDE SEQUENCE [LARGE SCALE GENOMIC DNA]</scope>
    <source>
        <strain evidence="10 11">NRRL Y-17804</strain>
    </source>
</reference>
<feature type="domain" description="Fork-head" evidence="9">
    <location>
        <begin position="281"/>
        <end position="375"/>
    </location>
</feature>
<evidence type="ECO:0008006" key="12">
    <source>
        <dbReference type="Google" id="ProtNLM"/>
    </source>
</evidence>
<dbReference type="SMART" id="SM00339">
    <property type="entry name" value="FH"/>
    <property type="match status" value="1"/>
</dbReference>
<dbReference type="RefSeq" id="XP_019022031.1">
    <property type="nucleotide sequence ID" value="XM_019172049.1"/>
</dbReference>
<dbReference type="Gene3D" id="2.60.200.20">
    <property type="match status" value="1"/>
</dbReference>
<dbReference type="GO" id="GO:0000978">
    <property type="term" value="F:RNA polymerase II cis-regulatory region sequence-specific DNA binding"/>
    <property type="evidence" value="ECO:0007669"/>
    <property type="project" value="TreeGrafter"/>
</dbReference>
<feature type="DNA-binding region" description="Fork-head" evidence="6">
    <location>
        <begin position="281"/>
        <end position="375"/>
    </location>
</feature>
<dbReference type="GO" id="GO:0000981">
    <property type="term" value="F:DNA-binding transcription factor activity, RNA polymerase II-specific"/>
    <property type="evidence" value="ECO:0007669"/>
    <property type="project" value="TreeGrafter"/>
</dbReference>
<evidence type="ECO:0000256" key="1">
    <source>
        <dbReference type="ARBA" id="ARBA00004123"/>
    </source>
</evidence>
<dbReference type="InterPro" id="IPR000253">
    <property type="entry name" value="FHA_dom"/>
</dbReference>
<evidence type="ECO:0000256" key="5">
    <source>
        <dbReference type="ARBA" id="ARBA00023242"/>
    </source>
</evidence>
<dbReference type="CDD" id="cd22701">
    <property type="entry name" value="FHA_FKH1-like"/>
    <property type="match status" value="1"/>
</dbReference>
<dbReference type="GO" id="GO:0005634">
    <property type="term" value="C:nucleus"/>
    <property type="evidence" value="ECO:0007669"/>
    <property type="project" value="UniProtKB-SubCell"/>
</dbReference>
<dbReference type="PROSITE" id="PS00657">
    <property type="entry name" value="FORK_HEAD_1"/>
    <property type="match status" value="1"/>
</dbReference>
<proteinExistence type="predicted"/>
<dbReference type="EMBL" id="BACD03000014">
    <property type="protein sequence ID" value="GAO48416.1"/>
    <property type="molecule type" value="Genomic_DNA"/>
</dbReference>
<dbReference type="Gene3D" id="1.10.10.10">
    <property type="entry name" value="Winged helix-like DNA-binding domain superfamily/Winged helix DNA-binding domain"/>
    <property type="match status" value="1"/>
</dbReference>
<dbReference type="Pfam" id="PF00250">
    <property type="entry name" value="Forkhead"/>
    <property type="match status" value="1"/>
</dbReference>
<evidence type="ECO:0000256" key="7">
    <source>
        <dbReference type="SAM" id="MobiDB-lite"/>
    </source>
</evidence>
<evidence type="ECO:0000256" key="2">
    <source>
        <dbReference type="ARBA" id="ARBA00023015"/>
    </source>
</evidence>
<dbReference type="SUPFAM" id="SSF46785">
    <property type="entry name" value="Winged helix' DNA-binding domain"/>
    <property type="match status" value="1"/>
</dbReference>
<dbReference type="InterPro" id="IPR008984">
    <property type="entry name" value="SMAD_FHA_dom_sf"/>
</dbReference>
<dbReference type="InterPro" id="IPR018122">
    <property type="entry name" value="TF_fork_head_CS_1"/>
</dbReference>
<feature type="region of interest" description="Disordered" evidence="7">
    <location>
        <begin position="1"/>
        <end position="46"/>
    </location>
</feature>
<gene>
    <name evidence="10" type="ORF">G7K_2589-t1</name>
</gene>
<evidence type="ECO:0000256" key="3">
    <source>
        <dbReference type="ARBA" id="ARBA00023125"/>
    </source>
</evidence>
<dbReference type="STRING" id="698492.A0A0E9NFF4"/>
<feature type="region of interest" description="Disordered" evidence="7">
    <location>
        <begin position="720"/>
        <end position="741"/>
    </location>
</feature>
<feature type="compositionally biased region" description="Low complexity" evidence="7">
    <location>
        <begin position="730"/>
        <end position="741"/>
    </location>
</feature>
<accession>A0A0E9NFF4</accession>
<dbReference type="AlphaFoldDB" id="A0A0E9NFF4"/>
<dbReference type="PROSITE" id="PS50039">
    <property type="entry name" value="FORK_HEAD_3"/>
    <property type="match status" value="1"/>
</dbReference>
<dbReference type="PANTHER" id="PTHR45881">
    <property type="entry name" value="CHECKPOINT SUPPRESSOR 1-LIKE, ISOFORM A-RELATED"/>
    <property type="match status" value="1"/>
</dbReference>
<dbReference type="SUPFAM" id="SSF49879">
    <property type="entry name" value="SMAD/FHA domain"/>
    <property type="match status" value="1"/>
</dbReference>
<dbReference type="PANTHER" id="PTHR45881:SF1">
    <property type="entry name" value="FORK HEAD PROTEIN HOMOLOG 2"/>
    <property type="match status" value="1"/>
</dbReference>
<organism evidence="10 11">
    <name type="scientific">Saitoella complicata (strain BCRC 22490 / CBS 7301 / JCM 7358 / NBRC 10748 / NRRL Y-17804)</name>
    <dbReference type="NCBI Taxonomy" id="698492"/>
    <lineage>
        <taxon>Eukaryota</taxon>
        <taxon>Fungi</taxon>
        <taxon>Dikarya</taxon>
        <taxon>Ascomycota</taxon>
        <taxon>Taphrinomycotina</taxon>
        <taxon>Taphrinomycotina incertae sedis</taxon>
        <taxon>Saitoella</taxon>
    </lineage>
</organism>
<comment type="subcellular location">
    <subcellularLocation>
        <location evidence="1 6">Nucleus</location>
    </subcellularLocation>
</comment>
<name>A0A0E9NFF4_SAICN</name>
<evidence type="ECO:0000313" key="11">
    <source>
        <dbReference type="Proteomes" id="UP000033140"/>
    </source>
</evidence>
<evidence type="ECO:0000259" key="9">
    <source>
        <dbReference type="PROSITE" id="PS50039"/>
    </source>
</evidence>
<keyword evidence="11" id="KW-1185">Reference proteome</keyword>
<dbReference type="Proteomes" id="UP000033140">
    <property type="component" value="Unassembled WGS sequence"/>
</dbReference>
<dbReference type="InterPro" id="IPR001766">
    <property type="entry name" value="Fork_head_dom"/>
</dbReference>
<dbReference type="PROSITE" id="PS50006">
    <property type="entry name" value="FHA_DOMAIN"/>
    <property type="match status" value="1"/>
</dbReference>
<keyword evidence="4" id="KW-0804">Transcription</keyword>
<dbReference type="Pfam" id="PF00498">
    <property type="entry name" value="FHA"/>
    <property type="match status" value="1"/>
</dbReference>
<evidence type="ECO:0000259" key="8">
    <source>
        <dbReference type="PROSITE" id="PS50006"/>
    </source>
</evidence>
<sequence>MANRATRSTRDLANENGSPEASPSFDGSLGRKRKLDESPSGGQPATQELVNQVIANLTMPKRPVSVATEFSNERNASTHTTGIQAYAKLAGATWTYYVQALKITIGREPDRSAPSDIKLDPDYHVDIDLGPAKVVSRKHATIGYDMQRRVWECVVHGRNGLKIDGKMYKETKQIMLNSGNILEIGGVQMMFVLPDQTPVLASQQTMLSGFIEGEDEDEARKRLRTSMSPRKAAQAIPQTSTAYPKGVTIVQKTHIPGIPDSHLSPDFGDEDLSLDSAKDIKPPYSYATMIAQAIMSSDEGKMTLSNIYAWIANKYAYYRHAKSGWQNSIRHNLSLNKAFQKVPRRTDEPGKGMKWQVEPQFIEDFQNKLFKGRQLGGHHRKMKPDGNPIMTAQPVVQNVPPAHGQAQMQYHMQQDLNGLPPQAQTPVRHAQSYHPQTPQQLQFAPPYGHPMMNPNGDGTFVENVGEYAHDPQLRYGVPPNGVPGTPPGANMYQPVRPLDAYTPDRGGAANAARNLAVNGQYMGGAMPPQGQPPMQPGQQFYPTSSPAPFWRYMPPEFQQQQPPPQLQFQYSNPPSPAGPVHTERNGSLGGAQMFLQGLEHAALGSALQSTASGEQHASSGSNASNANGEEAAVGSVSPPVENAEHAHAHANGHEASQGVPVPVSNGVQDVEAGDLGVEDLQGVDLASGGFQKISRWREGLGNGANVNGAFNEVNGAGRNETEAANGANESGTAGASVGVGA</sequence>
<keyword evidence="5 6" id="KW-0539">Nucleus</keyword>
<protein>
    <recommendedName>
        <fullName evidence="12">Fork-head domain-containing protein</fullName>
    </recommendedName>
</protein>
<dbReference type="PRINTS" id="PR00053">
    <property type="entry name" value="FORKHEAD"/>
</dbReference>
<reference evidence="10 11" key="1">
    <citation type="journal article" date="2011" name="J. Gen. Appl. Microbiol.">
        <title>Draft genome sequencing of the enigmatic yeast Saitoella complicata.</title>
        <authorList>
            <person name="Nishida H."/>
            <person name="Hamamoto M."/>
            <person name="Sugiyama J."/>
        </authorList>
    </citation>
    <scope>NUCLEOTIDE SEQUENCE [LARGE SCALE GENOMIC DNA]</scope>
    <source>
        <strain evidence="10 11">NRRL Y-17804</strain>
    </source>
</reference>
<comment type="caution">
    <text evidence="10">The sequence shown here is derived from an EMBL/GenBank/DDBJ whole genome shotgun (WGS) entry which is preliminary data.</text>
</comment>
<dbReference type="OrthoDB" id="5954824at2759"/>
<dbReference type="CDD" id="cd20024">
    <property type="entry name" value="FH_FOXJ2-like"/>
    <property type="match status" value="1"/>
</dbReference>
<feature type="region of interest" description="Disordered" evidence="7">
    <location>
        <begin position="606"/>
        <end position="636"/>
    </location>
</feature>
<dbReference type="InterPro" id="IPR036390">
    <property type="entry name" value="WH_DNA-bd_sf"/>
</dbReference>
<dbReference type="InterPro" id="IPR036388">
    <property type="entry name" value="WH-like_DNA-bd_sf"/>
</dbReference>
<dbReference type="FunFam" id="1.10.10.10:FF:000030">
    <property type="entry name" value="Forkhead box protein K2"/>
    <property type="match status" value="1"/>
</dbReference>
<keyword evidence="3 6" id="KW-0238">DNA-binding</keyword>
<evidence type="ECO:0000313" key="10">
    <source>
        <dbReference type="EMBL" id="GAO48416.1"/>
    </source>
</evidence>
<reference evidence="10 11" key="3">
    <citation type="journal article" date="2015" name="Genome Announc.">
        <title>Draft Genome Sequence of the Archiascomycetous Yeast Saitoella complicata.</title>
        <authorList>
            <person name="Yamauchi K."/>
            <person name="Kondo S."/>
            <person name="Hamamoto M."/>
            <person name="Takahashi Y."/>
            <person name="Ogura Y."/>
            <person name="Hayashi T."/>
            <person name="Nishida H."/>
        </authorList>
    </citation>
    <scope>NUCLEOTIDE SEQUENCE [LARGE SCALE GENOMIC DNA]</scope>
    <source>
        <strain evidence="10 11">NRRL Y-17804</strain>
    </source>
</reference>
<feature type="region of interest" description="Disordered" evidence="7">
    <location>
        <begin position="523"/>
        <end position="587"/>
    </location>
</feature>
<evidence type="ECO:0000256" key="4">
    <source>
        <dbReference type="ARBA" id="ARBA00023163"/>
    </source>
</evidence>
<feature type="domain" description="FHA" evidence="8">
    <location>
        <begin position="103"/>
        <end position="168"/>
    </location>
</feature>
<feature type="compositionally biased region" description="Low complexity" evidence="7">
    <location>
        <begin position="617"/>
        <end position="632"/>
    </location>
</feature>